<reference evidence="1 2" key="1">
    <citation type="journal article" date="2019" name="Sci. Rep.">
        <title>Orb-weaving spider Araneus ventricosus genome elucidates the spidroin gene catalogue.</title>
        <authorList>
            <person name="Kono N."/>
            <person name="Nakamura H."/>
            <person name="Ohtoshi R."/>
            <person name="Moran D.A.P."/>
            <person name="Shinohara A."/>
            <person name="Yoshida Y."/>
            <person name="Fujiwara M."/>
            <person name="Mori M."/>
            <person name="Tomita M."/>
            <person name="Arakawa K."/>
        </authorList>
    </citation>
    <scope>NUCLEOTIDE SEQUENCE [LARGE SCALE GENOMIC DNA]</scope>
</reference>
<protein>
    <submittedName>
        <fullName evidence="1">Uncharacterized protein</fullName>
    </submittedName>
</protein>
<evidence type="ECO:0000313" key="1">
    <source>
        <dbReference type="EMBL" id="GBL75645.1"/>
    </source>
</evidence>
<dbReference type="Proteomes" id="UP000499080">
    <property type="component" value="Unassembled WGS sequence"/>
</dbReference>
<sequence>MGQVFPKNLPYVNFAGMVSEMVCVEMLSWTCRSNLVSKVVIKAFLRKPCGNGFRNVFTDSLWKVKWQPFRNLLCYLGPDEKLFFLLVCNELARQVHCKFDAW</sequence>
<dbReference type="AlphaFoldDB" id="A0A4Y2A8I9"/>
<keyword evidence="2" id="KW-1185">Reference proteome</keyword>
<organism evidence="1 2">
    <name type="scientific">Araneus ventricosus</name>
    <name type="common">Orbweaver spider</name>
    <name type="synonym">Epeira ventricosa</name>
    <dbReference type="NCBI Taxonomy" id="182803"/>
    <lineage>
        <taxon>Eukaryota</taxon>
        <taxon>Metazoa</taxon>
        <taxon>Ecdysozoa</taxon>
        <taxon>Arthropoda</taxon>
        <taxon>Chelicerata</taxon>
        <taxon>Arachnida</taxon>
        <taxon>Araneae</taxon>
        <taxon>Araneomorphae</taxon>
        <taxon>Entelegynae</taxon>
        <taxon>Araneoidea</taxon>
        <taxon>Araneidae</taxon>
        <taxon>Araneus</taxon>
    </lineage>
</organism>
<accession>A0A4Y2A8I9</accession>
<proteinExistence type="predicted"/>
<comment type="caution">
    <text evidence="1">The sequence shown here is derived from an EMBL/GenBank/DDBJ whole genome shotgun (WGS) entry which is preliminary data.</text>
</comment>
<dbReference type="EMBL" id="BGPR01000008">
    <property type="protein sequence ID" value="GBL75645.1"/>
    <property type="molecule type" value="Genomic_DNA"/>
</dbReference>
<name>A0A4Y2A8I9_ARAVE</name>
<evidence type="ECO:0000313" key="2">
    <source>
        <dbReference type="Proteomes" id="UP000499080"/>
    </source>
</evidence>
<gene>
    <name evidence="1" type="ORF">AVEN_154960_1</name>
</gene>